<dbReference type="AlphaFoldDB" id="A0A969PWB8"/>
<dbReference type="Pfam" id="PF00591">
    <property type="entry name" value="Glycos_transf_3"/>
    <property type="match status" value="1"/>
</dbReference>
<dbReference type="Gene3D" id="3.40.1030.10">
    <property type="entry name" value="Nucleoside phosphorylase/phosphoribosyltransferase catalytic domain"/>
    <property type="match status" value="1"/>
</dbReference>
<reference evidence="7 8" key="1">
    <citation type="submission" date="2020-03" db="EMBL/GenBank/DDBJ databases">
        <title>Assessment of the enzymatic potential of alkaline-tolerant lipase obtained from Bacillus luteus H11 (technogenic soil) for the bioremediation of saline soils contaminated with petroleum substances.</title>
        <authorList>
            <person name="Kalwasinska A."/>
        </authorList>
    </citation>
    <scope>NUCLEOTIDE SEQUENCE [LARGE SCALE GENOMIC DNA]</scope>
    <source>
        <strain evidence="7 8">H11</strain>
    </source>
</reference>
<comment type="caution">
    <text evidence="7">The sequence shown here is derived from an EMBL/GenBank/DDBJ whole genome shotgun (WGS) entry which is preliminary data.</text>
</comment>
<dbReference type="InterPro" id="IPR000312">
    <property type="entry name" value="Glycosyl_Trfase_fam3"/>
</dbReference>
<dbReference type="InterPro" id="IPR017459">
    <property type="entry name" value="Glycosyl_Trfase_fam3_N_dom"/>
</dbReference>
<feature type="domain" description="Glycosyl transferase family 3 N-terminal" evidence="6">
    <location>
        <begin position="2"/>
        <end position="67"/>
    </location>
</feature>
<dbReference type="PANTHER" id="PTHR43285:SF2">
    <property type="entry name" value="ANTHRANILATE PHOSPHORIBOSYLTRANSFERASE"/>
    <property type="match status" value="1"/>
</dbReference>
<gene>
    <name evidence="7" type="ORF">HCN83_16025</name>
</gene>
<name>A0A969PWB8_9BACI</name>
<proteinExistence type="predicted"/>
<protein>
    <submittedName>
        <fullName evidence="7">Anthranilate phosphoribosyltransferase</fullName>
    </submittedName>
</protein>
<dbReference type="Pfam" id="PF02885">
    <property type="entry name" value="Glycos_trans_3N"/>
    <property type="match status" value="1"/>
</dbReference>
<dbReference type="SUPFAM" id="SSF52418">
    <property type="entry name" value="Nucleoside phosphorylase/phosphoribosyltransferase catalytic domain"/>
    <property type="match status" value="1"/>
</dbReference>
<evidence type="ECO:0000313" key="7">
    <source>
        <dbReference type="EMBL" id="NJP39078.1"/>
    </source>
</evidence>
<dbReference type="Proteomes" id="UP000752012">
    <property type="component" value="Unassembled WGS sequence"/>
</dbReference>
<accession>A0A969PWB8</accession>
<feature type="domain" description="Glycosyl transferase family 3" evidence="5">
    <location>
        <begin position="93"/>
        <end position="335"/>
    </location>
</feature>
<evidence type="ECO:0000313" key="8">
    <source>
        <dbReference type="Proteomes" id="UP000752012"/>
    </source>
</evidence>
<keyword evidence="3" id="KW-0028">Amino-acid biosynthesis</keyword>
<keyword evidence="1 7" id="KW-0328">Glycosyltransferase</keyword>
<dbReference type="PANTHER" id="PTHR43285">
    <property type="entry name" value="ANTHRANILATE PHOSPHORIBOSYLTRANSFERASE"/>
    <property type="match status" value="1"/>
</dbReference>
<evidence type="ECO:0000259" key="6">
    <source>
        <dbReference type="Pfam" id="PF02885"/>
    </source>
</evidence>
<evidence type="ECO:0000256" key="2">
    <source>
        <dbReference type="ARBA" id="ARBA00022679"/>
    </source>
</evidence>
<keyword evidence="4" id="KW-0057">Aromatic amino acid biosynthesis</keyword>
<dbReference type="RefSeq" id="WP_168009160.1">
    <property type="nucleotide sequence ID" value="NZ_JAATHJ010000038.1"/>
</dbReference>
<dbReference type="InterPro" id="IPR035902">
    <property type="entry name" value="Nuc_phospho_transferase"/>
</dbReference>
<sequence>MQELLKKTARGKRRAQDLSFDESVLAAERILSGESTPAQTAALFTSQRLKEESADETAGFASVLKRHTIEVPVSEDVRSRMIDSAGPYNGRRQFAATIPVSIILSAAGIPVYLHSAPTLPPKYNPSLENLLQELGIETFLPPEALGKGLDTLNIGFGRTEDLCPPLAKLRPLREELGFRTYLNTIEKLLSPPQASSTLTGIFHRTVVKSNSGLMRSLAFRDCYMVQGAEGSEDIPVHRKSFLFHVTEERTTSFDVNPADFGLDSDRVRRLEKLTPDCQAALIQRVLLGKKESPEDQNAWNIVMLNAGVRLFLFGHTATISEGISLAQDTAASGKAWHHYLQWREFTHETHSVYRTRQQRSGQHQRV</sequence>
<dbReference type="InterPro" id="IPR005940">
    <property type="entry name" value="Anthranilate_Pribosyl_Tfrase"/>
</dbReference>
<dbReference type="SUPFAM" id="SSF47648">
    <property type="entry name" value="Nucleoside phosphorylase/phosphoribosyltransferase N-terminal domain"/>
    <property type="match status" value="1"/>
</dbReference>
<dbReference type="EMBL" id="JAATHJ010000038">
    <property type="protein sequence ID" value="NJP39078.1"/>
    <property type="molecule type" value="Genomic_DNA"/>
</dbReference>
<dbReference type="GO" id="GO:0005829">
    <property type="term" value="C:cytosol"/>
    <property type="evidence" value="ECO:0007669"/>
    <property type="project" value="TreeGrafter"/>
</dbReference>
<evidence type="ECO:0000259" key="5">
    <source>
        <dbReference type="Pfam" id="PF00591"/>
    </source>
</evidence>
<evidence type="ECO:0000256" key="3">
    <source>
        <dbReference type="ARBA" id="ARBA00022822"/>
    </source>
</evidence>
<keyword evidence="3" id="KW-0822">Tryptophan biosynthesis</keyword>
<dbReference type="GO" id="GO:0004048">
    <property type="term" value="F:anthranilate phosphoribosyltransferase activity"/>
    <property type="evidence" value="ECO:0007669"/>
    <property type="project" value="InterPro"/>
</dbReference>
<dbReference type="InterPro" id="IPR036320">
    <property type="entry name" value="Glycosyl_Trfase_fam3_N_dom_sf"/>
</dbReference>
<organism evidence="7 8">
    <name type="scientific">Alkalicoccus luteus</name>
    <dbReference type="NCBI Taxonomy" id="1237094"/>
    <lineage>
        <taxon>Bacteria</taxon>
        <taxon>Bacillati</taxon>
        <taxon>Bacillota</taxon>
        <taxon>Bacilli</taxon>
        <taxon>Bacillales</taxon>
        <taxon>Bacillaceae</taxon>
        <taxon>Alkalicoccus</taxon>
    </lineage>
</organism>
<evidence type="ECO:0000256" key="1">
    <source>
        <dbReference type="ARBA" id="ARBA00022676"/>
    </source>
</evidence>
<keyword evidence="2" id="KW-0808">Transferase</keyword>
<keyword evidence="8" id="KW-1185">Reference proteome</keyword>
<evidence type="ECO:0000256" key="4">
    <source>
        <dbReference type="ARBA" id="ARBA00023141"/>
    </source>
</evidence>
<dbReference type="Gene3D" id="1.20.970.10">
    <property type="entry name" value="Transferase, Pyrimidine Nucleoside Phosphorylase, Chain C"/>
    <property type="match status" value="1"/>
</dbReference>
<dbReference type="GO" id="GO:0000162">
    <property type="term" value="P:L-tryptophan biosynthetic process"/>
    <property type="evidence" value="ECO:0007669"/>
    <property type="project" value="UniProtKB-KW"/>
</dbReference>